<evidence type="ECO:0000313" key="3">
    <source>
        <dbReference type="WBParaSite" id="PgR073_g031_t01"/>
    </source>
</evidence>
<keyword evidence="2" id="KW-1185">Reference proteome</keyword>
<proteinExistence type="predicted"/>
<sequence length="269" mass="30614">MPHRGSSQPACSKKGLTASAAPMTSGNDEIQIIREIFYAYGQVMMLRFQILSMALIMELYSEPHWADSCPRFTTLNERFDRARQLRLCFKTCLRGHNQNDCTRNVSCYHYKRKEHPTALCKTWHRSQHGKEENPVGDTQAIRTVAAIATPGHQERDKMVLLLSTFVEVRDGEPHTKTIKVPVLFDVGSERSFITEEIVQQLGIEVTHKEPLIVDGFGGMHITHCTSARVKLKMKRTDGRLFTMFANSAPRLISETAIAKLTEKTLRRKN</sequence>
<feature type="region of interest" description="Disordered" evidence="1">
    <location>
        <begin position="1"/>
        <end position="22"/>
    </location>
</feature>
<name>A0A915C056_PARUN</name>
<dbReference type="AlphaFoldDB" id="A0A915C056"/>
<evidence type="ECO:0000256" key="1">
    <source>
        <dbReference type="SAM" id="MobiDB-lite"/>
    </source>
</evidence>
<accession>A0A915C056</accession>
<feature type="compositionally biased region" description="Polar residues" evidence="1">
    <location>
        <begin position="1"/>
        <end position="10"/>
    </location>
</feature>
<dbReference type="Proteomes" id="UP000887569">
    <property type="component" value="Unplaced"/>
</dbReference>
<protein>
    <submittedName>
        <fullName evidence="3">Peptidase aspartic putative domain-containing protein</fullName>
    </submittedName>
</protein>
<evidence type="ECO:0000313" key="2">
    <source>
        <dbReference type="Proteomes" id="UP000887569"/>
    </source>
</evidence>
<reference evidence="3" key="1">
    <citation type="submission" date="2022-11" db="UniProtKB">
        <authorList>
            <consortium name="WormBaseParasite"/>
        </authorList>
    </citation>
    <scope>IDENTIFICATION</scope>
</reference>
<dbReference type="WBParaSite" id="PgR073_g031_t01">
    <property type="protein sequence ID" value="PgR073_g031_t01"/>
    <property type="gene ID" value="PgR073_g031"/>
</dbReference>
<dbReference type="PANTHER" id="PTHR47331:SF1">
    <property type="entry name" value="GAG-LIKE PROTEIN"/>
    <property type="match status" value="1"/>
</dbReference>
<organism evidence="2 3">
    <name type="scientific">Parascaris univalens</name>
    <name type="common">Nematode worm</name>
    <dbReference type="NCBI Taxonomy" id="6257"/>
    <lineage>
        <taxon>Eukaryota</taxon>
        <taxon>Metazoa</taxon>
        <taxon>Ecdysozoa</taxon>
        <taxon>Nematoda</taxon>
        <taxon>Chromadorea</taxon>
        <taxon>Rhabditida</taxon>
        <taxon>Spirurina</taxon>
        <taxon>Ascaridomorpha</taxon>
        <taxon>Ascaridoidea</taxon>
        <taxon>Ascarididae</taxon>
        <taxon>Parascaris</taxon>
    </lineage>
</organism>
<dbReference type="PANTHER" id="PTHR47331">
    <property type="entry name" value="PHD-TYPE DOMAIN-CONTAINING PROTEIN"/>
    <property type="match status" value="1"/>
</dbReference>